<dbReference type="AlphaFoldDB" id="A0AAE1DNY3"/>
<keyword evidence="2" id="KW-1185">Reference proteome</keyword>
<sequence>MDPKRLVIEQESLSILQISRDKAAAISTRVGFDWTASRVRVDGEVIVAIKNFSQKPFSTPIPSPESQYISTAP</sequence>
<dbReference type="EMBL" id="JAWDGP010003173">
    <property type="protein sequence ID" value="KAK3776880.1"/>
    <property type="molecule type" value="Genomic_DNA"/>
</dbReference>
<organism evidence="1 2">
    <name type="scientific">Elysia crispata</name>
    <name type="common">lettuce slug</name>
    <dbReference type="NCBI Taxonomy" id="231223"/>
    <lineage>
        <taxon>Eukaryota</taxon>
        <taxon>Metazoa</taxon>
        <taxon>Spiralia</taxon>
        <taxon>Lophotrochozoa</taxon>
        <taxon>Mollusca</taxon>
        <taxon>Gastropoda</taxon>
        <taxon>Heterobranchia</taxon>
        <taxon>Euthyneura</taxon>
        <taxon>Panpulmonata</taxon>
        <taxon>Sacoglossa</taxon>
        <taxon>Placobranchoidea</taxon>
        <taxon>Plakobranchidae</taxon>
        <taxon>Elysia</taxon>
    </lineage>
</organism>
<evidence type="ECO:0000313" key="1">
    <source>
        <dbReference type="EMBL" id="KAK3776880.1"/>
    </source>
</evidence>
<name>A0AAE1DNY3_9GAST</name>
<comment type="caution">
    <text evidence="1">The sequence shown here is derived from an EMBL/GenBank/DDBJ whole genome shotgun (WGS) entry which is preliminary data.</text>
</comment>
<evidence type="ECO:0000313" key="2">
    <source>
        <dbReference type="Proteomes" id="UP001283361"/>
    </source>
</evidence>
<protein>
    <submittedName>
        <fullName evidence="1">Uncharacterized protein</fullName>
    </submittedName>
</protein>
<dbReference type="Proteomes" id="UP001283361">
    <property type="component" value="Unassembled WGS sequence"/>
</dbReference>
<gene>
    <name evidence="1" type="ORF">RRG08_024653</name>
</gene>
<accession>A0AAE1DNY3</accession>
<proteinExistence type="predicted"/>
<reference evidence="1" key="1">
    <citation type="journal article" date="2023" name="G3 (Bethesda)">
        <title>A reference genome for the long-term kleptoplast-retaining sea slug Elysia crispata morphotype clarki.</title>
        <authorList>
            <person name="Eastman K.E."/>
            <person name="Pendleton A.L."/>
            <person name="Shaikh M.A."/>
            <person name="Suttiyut T."/>
            <person name="Ogas R."/>
            <person name="Tomko P."/>
            <person name="Gavelis G."/>
            <person name="Widhalm J.R."/>
            <person name="Wisecaver J.H."/>
        </authorList>
    </citation>
    <scope>NUCLEOTIDE SEQUENCE</scope>
    <source>
        <strain evidence="1">ECLA1</strain>
    </source>
</reference>